<dbReference type="Pfam" id="PF20333">
    <property type="entry name" value="DUF6628"/>
    <property type="match status" value="1"/>
</dbReference>
<name>A0A7W9BQZ5_9SPHN</name>
<sequence>MPGPRSEISEATKMLPHAMPAASADRLLLFAIRRMAQGGIDDAYAANAMLTHFGHGFRRPLVLLRAMMAEVSRVSARSLMVAPCCCPRTTADEHGLLTAIAEAGGDPRAGHDRLARHIGVRHCHVAGETARALAESFCDLGHPLSVG</sequence>
<accession>A0A7W9BQZ5</accession>
<organism evidence="1 2">
    <name type="scientific">Sphingomonas prati</name>
    <dbReference type="NCBI Taxonomy" id="1843237"/>
    <lineage>
        <taxon>Bacteria</taxon>
        <taxon>Pseudomonadati</taxon>
        <taxon>Pseudomonadota</taxon>
        <taxon>Alphaproteobacteria</taxon>
        <taxon>Sphingomonadales</taxon>
        <taxon>Sphingomonadaceae</taxon>
        <taxon>Sphingomonas</taxon>
    </lineage>
</organism>
<dbReference type="AlphaFoldDB" id="A0A7W9BQZ5"/>
<keyword evidence="2" id="KW-1185">Reference proteome</keyword>
<proteinExistence type="predicted"/>
<comment type="caution">
    <text evidence="1">The sequence shown here is derived from an EMBL/GenBank/DDBJ whole genome shotgun (WGS) entry which is preliminary data.</text>
</comment>
<protein>
    <submittedName>
        <fullName evidence="1">Uncharacterized protein</fullName>
    </submittedName>
</protein>
<dbReference type="RefSeq" id="WP_229673573.1">
    <property type="nucleotide sequence ID" value="NZ_BMJP01000001.1"/>
</dbReference>
<evidence type="ECO:0000313" key="1">
    <source>
        <dbReference type="EMBL" id="MBB5728410.1"/>
    </source>
</evidence>
<dbReference type="InterPro" id="IPR046736">
    <property type="entry name" value="DUF6628"/>
</dbReference>
<gene>
    <name evidence="1" type="ORF">FHS99_000880</name>
</gene>
<evidence type="ECO:0000313" key="2">
    <source>
        <dbReference type="Proteomes" id="UP000546701"/>
    </source>
</evidence>
<dbReference type="Proteomes" id="UP000546701">
    <property type="component" value="Unassembled WGS sequence"/>
</dbReference>
<reference evidence="1 2" key="1">
    <citation type="submission" date="2020-08" db="EMBL/GenBank/DDBJ databases">
        <title>Genomic Encyclopedia of Type Strains, Phase IV (KMG-IV): sequencing the most valuable type-strain genomes for metagenomic binning, comparative biology and taxonomic classification.</title>
        <authorList>
            <person name="Goeker M."/>
        </authorList>
    </citation>
    <scope>NUCLEOTIDE SEQUENCE [LARGE SCALE GENOMIC DNA]</scope>
    <source>
        <strain evidence="1 2">DSM 103336</strain>
    </source>
</reference>
<dbReference type="EMBL" id="JACIJR010000002">
    <property type="protein sequence ID" value="MBB5728410.1"/>
    <property type="molecule type" value="Genomic_DNA"/>
</dbReference>